<proteinExistence type="inferred from homology"/>
<feature type="compositionally biased region" description="Polar residues" evidence="12">
    <location>
        <begin position="1548"/>
        <end position="1558"/>
    </location>
</feature>
<keyword evidence="9" id="KW-0030">Aminoacyl-tRNA synthetase</keyword>
<feature type="region of interest" description="Disordered" evidence="12">
    <location>
        <begin position="1543"/>
        <end position="1698"/>
    </location>
</feature>
<dbReference type="EMBL" id="OU015569">
    <property type="protein sequence ID" value="CAG5097418.1"/>
    <property type="molecule type" value="Genomic_DNA"/>
</dbReference>
<dbReference type="CDD" id="cd00771">
    <property type="entry name" value="ThrRS_core"/>
    <property type="match status" value="1"/>
</dbReference>
<dbReference type="InterPro" id="IPR033728">
    <property type="entry name" value="ThrRS_core"/>
</dbReference>
<reference evidence="15 16" key="1">
    <citation type="submission" date="2021-04" db="EMBL/GenBank/DDBJ databases">
        <authorList>
            <person name="Bliznina A."/>
        </authorList>
    </citation>
    <scope>NUCLEOTIDE SEQUENCE [LARGE SCALE GENOMIC DNA]</scope>
</reference>
<feature type="compositionally biased region" description="Basic and acidic residues" evidence="12">
    <location>
        <begin position="1332"/>
        <end position="1353"/>
    </location>
</feature>
<dbReference type="PROSITE" id="PS50862">
    <property type="entry name" value="AA_TRNA_LIGASE_II"/>
    <property type="match status" value="1"/>
</dbReference>
<dbReference type="SUPFAM" id="SSF55186">
    <property type="entry name" value="ThrRS/AlaRS common domain"/>
    <property type="match status" value="1"/>
</dbReference>
<organism evidence="15 16">
    <name type="scientific">Oikopleura dioica</name>
    <name type="common">Tunicate</name>
    <dbReference type="NCBI Taxonomy" id="34765"/>
    <lineage>
        <taxon>Eukaryota</taxon>
        <taxon>Metazoa</taxon>
        <taxon>Chordata</taxon>
        <taxon>Tunicata</taxon>
        <taxon>Appendicularia</taxon>
        <taxon>Copelata</taxon>
        <taxon>Oikopleuridae</taxon>
        <taxon>Oikopleura</taxon>
    </lineage>
</organism>
<evidence type="ECO:0000256" key="7">
    <source>
        <dbReference type="ARBA" id="ARBA00022840"/>
    </source>
</evidence>
<evidence type="ECO:0000259" key="13">
    <source>
        <dbReference type="PROSITE" id="PS50862"/>
    </source>
</evidence>
<dbReference type="InterPro" id="IPR012676">
    <property type="entry name" value="TGS-like"/>
</dbReference>
<evidence type="ECO:0000313" key="15">
    <source>
        <dbReference type="EMBL" id="CAG5097418.1"/>
    </source>
</evidence>
<dbReference type="Gene3D" id="3.40.50.800">
    <property type="entry name" value="Anticodon-binding domain"/>
    <property type="match status" value="1"/>
</dbReference>
<dbReference type="PANTHER" id="PTHR11451">
    <property type="entry name" value="THREONINE-TRNA LIGASE"/>
    <property type="match status" value="1"/>
</dbReference>
<dbReference type="InterPro" id="IPR002314">
    <property type="entry name" value="aa-tRNA-synt_IIb"/>
</dbReference>
<feature type="compositionally biased region" description="Polar residues" evidence="12">
    <location>
        <begin position="1395"/>
        <end position="1406"/>
    </location>
</feature>
<comment type="subcellular location">
    <subcellularLocation>
        <location evidence="1">Cytoplasm</location>
    </subcellularLocation>
</comment>
<keyword evidence="7" id="KW-0067">ATP-binding</keyword>
<keyword evidence="4" id="KW-0963">Cytoplasm</keyword>
<dbReference type="InterPro" id="IPR045864">
    <property type="entry name" value="aa-tRNA-synth_II/BPL/LPL"/>
</dbReference>
<dbReference type="PRINTS" id="PR01047">
    <property type="entry name" value="TRNASYNTHTHR"/>
</dbReference>
<dbReference type="Gene3D" id="3.10.20.30">
    <property type="match status" value="1"/>
</dbReference>
<evidence type="ECO:0000256" key="9">
    <source>
        <dbReference type="ARBA" id="ARBA00023146"/>
    </source>
</evidence>
<evidence type="ECO:0000256" key="12">
    <source>
        <dbReference type="SAM" id="MobiDB-lite"/>
    </source>
</evidence>
<dbReference type="Gene3D" id="3.30.980.10">
    <property type="entry name" value="Threonyl-trna Synthetase, Chain A, domain 2"/>
    <property type="match status" value="1"/>
</dbReference>
<feature type="compositionally biased region" description="Polar residues" evidence="12">
    <location>
        <begin position="1661"/>
        <end position="1677"/>
    </location>
</feature>
<dbReference type="SUPFAM" id="SSF52954">
    <property type="entry name" value="Class II aaRS ABD-related"/>
    <property type="match status" value="1"/>
</dbReference>
<feature type="compositionally biased region" description="Basic residues" evidence="12">
    <location>
        <begin position="1177"/>
        <end position="1191"/>
    </location>
</feature>
<dbReference type="NCBIfam" id="TIGR00418">
    <property type="entry name" value="thrS"/>
    <property type="match status" value="1"/>
</dbReference>
<evidence type="ECO:0000256" key="5">
    <source>
        <dbReference type="ARBA" id="ARBA00022598"/>
    </source>
</evidence>
<dbReference type="Pfam" id="PF00587">
    <property type="entry name" value="tRNA-synt_2b"/>
    <property type="match status" value="1"/>
</dbReference>
<feature type="region of interest" description="Disordered" evidence="12">
    <location>
        <begin position="1163"/>
        <end position="1377"/>
    </location>
</feature>
<feature type="compositionally biased region" description="Polar residues" evidence="12">
    <location>
        <begin position="1071"/>
        <end position="1082"/>
    </location>
</feature>
<feature type="region of interest" description="Disordered" evidence="12">
    <location>
        <begin position="1048"/>
        <end position="1141"/>
    </location>
</feature>
<dbReference type="HAMAP" id="MF_00184">
    <property type="entry name" value="Thr_tRNA_synth"/>
    <property type="match status" value="1"/>
</dbReference>
<dbReference type="InterPro" id="IPR006195">
    <property type="entry name" value="aa-tRNA-synth_II"/>
</dbReference>
<dbReference type="Gene3D" id="3.30.930.10">
    <property type="entry name" value="Bira Bifunctional Protein, Domain 2"/>
    <property type="match status" value="1"/>
</dbReference>
<dbReference type="InterPro" id="IPR012675">
    <property type="entry name" value="Beta-grasp_dom_sf"/>
</dbReference>
<dbReference type="SUPFAM" id="SSF81271">
    <property type="entry name" value="TGS-like"/>
    <property type="match status" value="1"/>
</dbReference>
<evidence type="ECO:0000313" key="16">
    <source>
        <dbReference type="Proteomes" id="UP001158576"/>
    </source>
</evidence>
<keyword evidence="5" id="KW-0436">Ligase</keyword>
<feature type="compositionally biased region" description="Basic residues" evidence="12">
    <location>
        <begin position="1093"/>
        <end position="1104"/>
    </location>
</feature>
<comment type="similarity">
    <text evidence="2">Belongs to the class-II aminoacyl-tRNA synthetase family.</text>
</comment>
<evidence type="ECO:0000256" key="3">
    <source>
        <dbReference type="ARBA" id="ARBA00013163"/>
    </source>
</evidence>
<feature type="compositionally biased region" description="Acidic residues" evidence="12">
    <location>
        <begin position="1459"/>
        <end position="1468"/>
    </location>
</feature>
<protein>
    <recommendedName>
        <fullName evidence="3">threonine--tRNA ligase</fullName>
        <ecNumber evidence="3">6.1.1.3</ecNumber>
    </recommendedName>
    <alternativeName>
        <fullName evidence="10">Threonyl-tRNA synthetase</fullName>
    </alternativeName>
</protein>
<dbReference type="InterPro" id="IPR018163">
    <property type="entry name" value="Thr/Ala-tRNA-synth_IIc_edit"/>
</dbReference>
<sequence>MSPSLFKAQHLVSTRVILKASIRPLQISHILRFSPKDKDSMASAQELNELNEKLSKLPFLNGYQISQADKDALKKFDGAPVQHPHLMRWYKQVKFEMGGDQKQEKKAAPEAAATPAAPAAQCASGSCHSKDVNFDFLPAKGVQRDAKTGQMKEDPVYVAHRMKMFDELFAAQEERIAAMPKNPIKITLPDGAVKEGTSWETTPLDIAKSISSGLANVVVCAKVNDQVWDLTRRLEGDCTLSLLKFSDKEGKETYWHSSAHILGECMERYFGGALCYGPDIEDGFYYDMWMGNNTISSEADMPKLEKLYYQMMKEKQPFQRLNVTKQQLIDMFKHNPFKQRLIEEKNIGDTTVYRCGNLIDMCRGPHLPHTGKAKACKLYKTSATYWEGKADQESLQRVYGITFPDKKQLTEWVTFQEEAKKRDHRRIGVQQELWTFDPVSAGSCFWLPRGAIIYNRLQDFIRSEYRKRGFKEVVTPNIFNSELWKTSGHWQHYEDDMFTFKVEEDKWAMKPMNCPGHCVMFGSRLRSYKELPLRFADFGVLHRNELSGALSGLTRVRRFQQDDAHIFCAREQIEDEITGALEFFKFVYDTFGFTFELNLSTRPEKFLGEVAEWNQAESMLTNALNTFCTANDTKWELNPGDGAFYGPKIDIKILDALKRRHQLATIQLDFQLPQRFKLKFVRDNKEETPVMIHRAILGSIERCVAILTESFGGKWPFWLSPRQVKVVPIGKSQMQFAQSIATKLFDAGIEAEADADCVDTFNYRIRRAQLEQWNFILVVGDKELEAGTCAVRTRDAQQHGVLDVDFVVEELVRLHKKRALKAEHEFRGEKKEKPAANEAEGTGREFCLAAVQRSLSHLLSQRIDWKMGDQQIPSRAGRSINELMQRHGCSIADLMVQCANVAARISRGNEPNRADFQRIAFFCSEVQNTWGSLSFGISNLLPRGIQPLPQPRIPEIASLPNIDPDHLASRRAIAVNPNRFVPTNEQDLFEQQNSLSEMAIMNRESGGIKEEEEGEETLEERAKRLDLEAKRRAGELNLQDEMHDFIESHVGRSEGEKTSGNRGPSPESEYSHQPYTGNQTSTSEDDEPGPSRPRPKKSKNKKTAGKASKSPPKKKVASSKKSSSQNETENMSDDDNVPLSTLLDEVHATKNKEVKVVRQSLRRALEISKTNDDQKRTTRKSNSSKKARLSKKASNDDNDASGEEDVEERKTARKTPKAKRVADADIAEDTDTPSKKAKGGARKKAKNDKTSKDETSSKSNKRGQGSKTPKNDKAKRGGRSKDAEEGERKTEKGKPWSRTAERKTPIHILERRKEEYHKKKLAKENALANGSAHKEAKQNEVKQKQQEELERQAEAIASKNSKIFPKPSYSQSSSSITTAQEQYLVKTLPLPQAATNVGSSGGNISAGSLILSPRTKKTPPHILANKKEYYQTHKDVILKKQRDYKKKLLQKKKEAASQDSEDQEEAQDDGSQQRDERSSPESIATNSERAESRKSQHMMPKKSWTENFLDVKNGDVLPVQIVNTIELTPVETVELEGHVEQFELVPTDSGSQVPGNPSDNREIRSVEVKISSGDSPSQKTEGETRGIAIKVANRPVSARLRVQPDLYMDEKPDSPPNESTDKPSTIGSTNGRTTPQNQNEEKPRGPMFKKKFLHSWREHSQVNGPNENSPGAQSSEEQPSHKEPYTSTNTTSMESDKL</sequence>
<feature type="region of interest" description="Disordered" evidence="12">
    <location>
        <begin position="1448"/>
        <end position="1509"/>
    </location>
</feature>
<name>A0ABN7SKR0_OIKDI</name>
<feature type="compositionally biased region" description="Polar residues" evidence="12">
    <location>
        <begin position="1685"/>
        <end position="1698"/>
    </location>
</feature>
<evidence type="ECO:0000256" key="10">
    <source>
        <dbReference type="ARBA" id="ARBA00031900"/>
    </source>
</evidence>
<dbReference type="CDD" id="cd01667">
    <property type="entry name" value="TGS_ThrRS"/>
    <property type="match status" value="1"/>
</dbReference>
<comment type="catalytic activity">
    <reaction evidence="11">
        <text>tRNA(Thr) + L-threonine + ATP = L-threonyl-tRNA(Thr) + AMP + diphosphate + H(+)</text>
        <dbReference type="Rhea" id="RHEA:24624"/>
        <dbReference type="Rhea" id="RHEA-COMP:9670"/>
        <dbReference type="Rhea" id="RHEA-COMP:9704"/>
        <dbReference type="ChEBI" id="CHEBI:15378"/>
        <dbReference type="ChEBI" id="CHEBI:30616"/>
        <dbReference type="ChEBI" id="CHEBI:33019"/>
        <dbReference type="ChEBI" id="CHEBI:57926"/>
        <dbReference type="ChEBI" id="CHEBI:78442"/>
        <dbReference type="ChEBI" id="CHEBI:78534"/>
        <dbReference type="ChEBI" id="CHEBI:456215"/>
        <dbReference type="EC" id="6.1.1.3"/>
    </reaction>
</comment>
<feature type="compositionally biased region" description="Basic and acidic residues" evidence="12">
    <location>
        <begin position="1163"/>
        <end position="1176"/>
    </location>
</feature>
<accession>A0ABN7SKR0</accession>
<evidence type="ECO:0000256" key="1">
    <source>
        <dbReference type="ARBA" id="ARBA00004496"/>
    </source>
</evidence>
<feature type="compositionally biased region" description="Basic and acidic residues" evidence="12">
    <location>
        <begin position="1247"/>
        <end position="1256"/>
    </location>
</feature>
<dbReference type="InterPro" id="IPR036621">
    <property type="entry name" value="Anticodon-bd_dom_sf"/>
</dbReference>
<evidence type="ECO:0000256" key="11">
    <source>
        <dbReference type="ARBA" id="ARBA00049515"/>
    </source>
</evidence>
<dbReference type="EC" id="6.1.1.3" evidence="3"/>
<dbReference type="InterPro" id="IPR004095">
    <property type="entry name" value="TGS"/>
</dbReference>
<dbReference type="Pfam" id="PF02824">
    <property type="entry name" value="TGS"/>
    <property type="match status" value="1"/>
</dbReference>
<feature type="domain" description="TGS" evidence="14">
    <location>
        <begin position="182"/>
        <end position="244"/>
    </location>
</feature>
<dbReference type="InterPro" id="IPR012947">
    <property type="entry name" value="tRNA_SAD"/>
</dbReference>
<dbReference type="Pfam" id="PF03129">
    <property type="entry name" value="HGTP_anticodon"/>
    <property type="match status" value="1"/>
</dbReference>
<feature type="domain" description="Aminoacyl-transfer RNA synthetases class-II family profile" evidence="13">
    <location>
        <begin position="453"/>
        <end position="716"/>
    </location>
</feature>
<feature type="compositionally biased region" description="Basic and acidic residues" evidence="12">
    <location>
        <begin position="1048"/>
        <end position="1059"/>
    </location>
</feature>
<dbReference type="Pfam" id="PF07973">
    <property type="entry name" value="tRNA_SAD"/>
    <property type="match status" value="1"/>
</dbReference>
<keyword evidence="6" id="KW-0547">Nucleotide-binding</keyword>
<dbReference type="InterPro" id="IPR004154">
    <property type="entry name" value="Anticodon-bd"/>
</dbReference>
<dbReference type="InterPro" id="IPR047246">
    <property type="entry name" value="ThrRS_anticodon"/>
</dbReference>
<evidence type="ECO:0000259" key="14">
    <source>
        <dbReference type="PROSITE" id="PS51880"/>
    </source>
</evidence>
<keyword evidence="16" id="KW-1185">Reference proteome</keyword>
<feature type="compositionally biased region" description="Basic and acidic residues" evidence="12">
    <location>
        <begin position="1269"/>
        <end position="1317"/>
    </location>
</feature>
<evidence type="ECO:0000256" key="6">
    <source>
        <dbReference type="ARBA" id="ARBA00022741"/>
    </source>
</evidence>
<feature type="compositionally biased region" description="Basic residues" evidence="12">
    <location>
        <begin position="1235"/>
        <end position="1246"/>
    </location>
</feature>
<evidence type="ECO:0000256" key="8">
    <source>
        <dbReference type="ARBA" id="ARBA00022917"/>
    </source>
</evidence>
<dbReference type="SMART" id="SM00863">
    <property type="entry name" value="tRNA_SAD"/>
    <property type="match status" value="1"/>
</dbReference>
<gene>
    <name evidence="15" type="ORF">OKIOD_LOCUS6626</name>
</gene>
<feature type="compositionally biased region" description="Acidic residues" evidence="12">
    <location>
        <begin position="1196"/>
        <end position="1206"/>
    </location>
</feature>
<dbReference type="Proteomes" id="UP001158576">
    <property type="component" value="Chromosome XSR"/>
</dbReference>
<feature type="region of interest" description="Disordered" evidence="12">
    <location>
        <begin position="1395"/>
        <end position="1430"/>
    </location>
</feature>
<dbReference type="PROSITE" id="PS51880">
    <property type="entry name" value="TGS"/>
    <property type="match status" value="1"/>
</dbReference>
<feature type="compositionally biased region" description="Polar residues" evidence="12">
    <location>
        <begin position="1616"/>
        <end position="1638"/>
    </location>
</feature>
<evidence type="ECO:0000256" key="4">
    <source>
        <dbReference type="ARBA" id="ARBA00022490"/>
    </source>
</evidence>
<keyword evidence="8" id="KW-0648">Protein biosynthesis</keyword>
<dbReference type="CDD" id="cd00860">
    <property type="entry name" value="ThrRS_anticodon"/>
    <property type="match status" value="1"/>
</dbReference>
<dbReference type="SUPFAM" id="SSF55681">
    <property type="entry name" value="Class II aaRS and biotin synthetases"/>
    <property type="match status" value="1"/>
</dbReference>
<dbReference type="InterPro" id="IPR002320">
    <property type="entry name" value="Thr-tRNA-ligase_IIa"/>
</dbReference>
<evidence type="ECO:0000256" key="2">
    <source>
        <dbReference type="ARBA" id="ARBA00008226"/>
    </source>
</evidence>
<dbReference type="PANTHER" id="PTHR11451:SF46">
    <property type="entry name" value="THREONINE--TRNA LIGASE"/>
    <property type="match status" value="1"/>
</dbReference>